<dbReference type="NCBIfam" id="NF004837">
    <property type="entry name" value="PRK06187.1"/>
    <property type="match status" value="1"/>
</dbReference>
<evidence type="ECO:0000313" key="9">
    <source>
        <dbReference type="EMBL" id="MEA5455609.1"/>
    </source>
</evidence>
<accession>A0ABU5T7W0</accession>
<dbReference type="CDD" id="cd17631">
    <property type="entry name" value="FACL_FadD13-like"/>
    <property type="match status" value="1"/>
</dbReference>
<dbReference type="InterPro" id="IPR045851">
    <property type="entry name" value="AMP-bd_C_sf"/>
</dbReference>
<keyword evidence="3 9" id="KW-0436">Ligase</keyword>
<evidence type="ECO:0000256" key="5">
    <source>
        <dbReference type="ARBA" id="ARBA00022840"/>
    </source>
</evidence>
<evidence type="ECO:0000256" key="2">
    <source>
        <dbReference type="ARBA" id="ARBA00022428"/>
    </source>
</evidence>
<comment type="caution">
    <text evidence="9">The sequence shown here is derived from an EMBL/GenBank/DDBJ whole genome shotgun (WGS) entry which is preliminary data.</text>
</comment>
<comment type="similarity">
    <text evidence="1">Belongs to the ATP-dependent AMP-binding enzyme family.</text>
</comment>
<name>A0ABU5T7W0_9MICC</name>
<gene>
    <name evidence="9" type="primary">menE</name>
    <name evidence="9" type="ORF">SPF06_12825</name>
</gene>
<dbReference type="InterPro" id="IPR020845">
    <property type="entry name" value="AMP-binding_CS"/>
</dbReference>
<evidence type="ECO:0000313" key="10">
    <source>
        <dbReference type="Proteomes" id="UP001304769"/>
    </source>
</evidence>
<keyword evidence="4" id="KW-0547">Nucleotide-binding</keyword>
<dbReference type="InterPro" id="IPR042099">
    <property type="entry name" value="ANL_N_sf"/>
</dbReference>
<protein>
    <submittedName>
        <fullName evidence="9">O-succinylbenzoate--CoA ligase</fullName>
        <ecNumber evidence="9">6.2.1.26</ecNumber>
    </submittedName>
</protein>
<dbReference type="Pfam" id="PF13193">
    <property type="entry name" value="AMP-binding_C"/>
    <property type="match status" value="1"/>
</dbReference>
<evidence type="ECO:0000256" key="3">
    <source>
        <dbReference type="ARBA" id="ARBA00022598"/>
    </source>
</evidence>
<dbReference type="PANTHER" id="PTHR43201">
    <property type="entry name" value="ACYL-COA SYNTHETASE"/>
    <property type="match status" value="1"/>
</dbReference>
<proteinExistence type="inferred from homology"/>
<evidence type="ECO:0000256" key="4">
    <source>
        <dbReference type="ARBA" id="ARBA00022741"/>
    </source>
</evidence>
<dbReference type="RefSeq" id="WP_323279467.1">
    <property type="nucleotide sequence ID" value="NZ_JAYGGQ010000009.1"/>
</dbReference>
<keyword evidence="10" id="KW-1185">Reference proteome</keyword>
<dbReference type="Pfam" id="PF00501">
    <property type="entry name" value="AMP-binding"/>
    <property type="match status" value="1"/>
</dbReference>
<keyword evidence="5" id="KW-0067">ATP-binding</keyword>
<evidence type="ECO:0000259" key="8">
    <source>
        <dbReference type="Pfam" id="PF13193"/>
    </source>
</evidence>
<dbReference type="Gene3D" id="3.30.300.30">
    <property type="match status" value="1"/>
</dbReference>
<reference evidence="9 10" key="1">
    <citation type="submission" date="2023-12" db="EMBL/GenBank/DDBJ databases">
        <title>Sinomonas terricola sp. nov, isolated from litchi orchard soil in Guangdong, PR China.</title>
        <authorList>
            <person name="Jiaxin W."/>
            <person name="Yang Z."/>
            <person name="Honghui Z."/>
        </authorList>
    </citation>
    <scope>NUCLEOTIDE SEQUENCE [LARGE SCALE GENOMIC DNA]</scope>
    <source>
        <strain evidence="9 10">JGH33</strain>
    </source>
</reference>
<dbReference type="EC" id="6.2.1.26" evidence="9"/>
<sequence>MYNNGVGSWLERRRPKSGPKPALISGEQIVSYAELAERTDRLANALRRRGVARGDRVAYLGENDPAFVETFFACGLLGAVFVPLNTRLAAPELQFQLDDAGVRLLVNAEFLDALAAAAVEGTGVQRRLVVGEAFDAAGLPDDGAAPAAPGATSAPEAASAVERYERALRAAPAEPIDETVTLDDGAMILYTSGTTGRPKGALLTHGNITWNCLNVLVDMDLSSTDISLMISPLFHVASLDMGLLPILLKGGTAVLEQKFEPSRALELIERHRVTTLNGVPTTFQMLAEHPSWATTDLSSLTKLTCGGSAIPASVLAAYEARGIGFSNNYGMTETAPGATTLPLGRAQEKIGSAGLPHFFTDIRVVDPIGEVLAAGEVGEIQISGPNVIKQYWNRSDATRDSYADGSWFKSGDMGYRDEEGFLYVSDRLKDMIISGGENIYPAEVEAVIVELPQVASVAVIGVPDEKWGEVPRAIITVREGAQLSDDDVRAHLDGRLARYKIPKSVVFVEEMPRTASGKIRKAELRRQYAF</sequence>
<feature type="region of interest" description="Disordered" evidence="6">
    <location>
        <begin position="1"/>
        <end position="21"/>
    </location>
</feature>
<dbReference type="EMBL" id="JAYGGQ010000009">
    <property type="protein sequence ID" value="MEA5455609.1"/>
    <property type="molecule type" value="Genomic_DNA"/>
</dbReference>
<dbReference type="NCBIfam" id="TIGR01923">
    <property type="entry name" value="menE"/>
    <property type="match status" value="1"/>
</dbReference>
<feature type="domain" description="AMP-dependent synthetase/ligase" evidence="7">
    <location>
        <begin position="13"/>
        <end position="392"/>
    </location>
</feature>
<evidence type="ECO:0000256" key="1">
    <source>
        <dbReference type="ARBA" id="ARBA00006432"/>
    </source>
</evidence>
<dbReference type="InterPro" id="IPR010192">
    <property type="entry name" value="MenE"/>
</dbReference>
<dbReference type="InterPro" id="IPR000873">
    <property type="entry name" value="AMP-dep_synth/lig_dom"/>
</dbReference>
<keyword evidence="2" id="KW-0474">Menaquinone biosynthesis</keyword>
<feature type="domain" description="AMP-binding enzyme C-terminal" evidence="8">
    <location>
        <begin position="443"/>
        <end position="518"/>
    </location>
</feature>
<dbReference type="GO" id="GO:0008756">
    <property type="term" value="F:o-succinylbenzoate-CoA ligase activity"/>
    <property type="evidence" value="ECO:0007669"/>
    <property type="project" value="UniProtKB-EC"/>
</dbReference>
<dbReference type="InterPro" id="IPR025110">
    <property type="entry name" value="AMP-bd_C"/>
</dbReference>
<dbReference type="PROSITE" id="PS00455">
    <property type="entry name" value="AMP_BINDING"/>
    <property type="match status" value="1"/>
</dbReference>
<dbReference type="PANTHER" id="PTHR43201:SF5">
    <property type="entry name" value="MEDIUM-CHAIN ACYL-COA LIGASE ACSF2, MITOCHONDRIAL"/>
    <property type="match status" value="1"/>
</dbReference>
<evidence type="ECO:0000256" key="6">
    <source>
        <dbReference type="SAM" id="MobiDB-lite"/>
    </source>
</evidence>
<dbReference type="SUPFAM" id="SSF56801">
    <property type="entry name" value="Acetyl-CoA synthetase-like"/>
    <property type="match status" value="1"/>
</dbReference>
<dbReference type="Proteomes" id="UP001304769">
    <property type="component" value="Unassembled WGS sequence"/>
</dbReference>
<evidence type="ECO:0000259" key="7">
    <source>
        <dbReference type="Pfam" id="PF00501"/>
    </source>
</evidence>
<dbReference type="Gene3D" id="3.40.50.12780">
    <property type="entry name" value="N-terminal domain of ligase-like"/>
    <property type="match status" value="1"/>
</dbReference>
<organism evidence="9 10">
    <name type="scientific">Sinomonas terricola</name>
    <dbReference type="NCBI Taxonomy" id="3110330"/>
    <lineage>
        <taxon>Bacteria</taxon>
        <taxon>Bacillati</taxon>
        <taxon>Actinomycetota</taxon>
        <taxon>Actinomycetes</taxon>
        <taxon>Micrococcales</taxon>
        <taxon>Micrococcaceae</taxon>
        <taxon>Sinomonas</taxon>
    </lineage>
</organism>